<comment type="caution">
    <text evidence="2">The sequence shown here is derived from an EMBL/GenBank/DDBJ whole genome shotgun (WGS) entry which is preliminary data.</text>
</comment>
<dbReference type="SUPFAM" id="SSF55729">
    <property type="entry name" value="Acyl-CoA N-acyltransferases (Nat)"/>
    <property type="match status" value="1"/>
</dbReference>
<dbReference type="Gene3D" id="3.40.630.30">
    <property type="match status" value="1"/>
</dbReference>
<dbReference type="OrthoDB" id="9801656at2"/>
<evidence type="ECO:0000313" key="3">
    <source>
        <dbReference type="Proteomes" id="UP000280434"/>
    </source>
</evidence>
<feature type="domain" description="N-acetyltransferase" evidence="1">
    <location>
        <begin position="16"/>
        <end position="185"/>
    </location>
</feature>
<protein>
    <submittedName>
        <fullName evidence="2">N-acetyltransferase</fullName>
    </submittedName>
</protein>
<keyword evidence="2" id="KW-0808">Transferase</keyword>
<dbReference type="AlphaFoldDB" id="A0A494X1E1"/>
<reference evidence="2 3" key="1">
    <citation type="submission" date="2018-10" db="EMBL/GenBank/DDBJ databases">
        <title>Paraburkholderia sp. 7MK8-2, isolated from soil.</title>
        <authorList>
            <person name="Gao Z.-H."/>
            <person name="Qiu L.-H."/>
        </authorList>
    </citation>
    <scope>NUCLEOTIDE SEQUENCE [LARGE SCALE GENOMIC DNA]</scope>
    <source>
        <strain evidence="2 3">7MK8-2</strain>
    </source>
</reference>
<dbReference type="RefSeq" id="WP_121281231.1">
    <property type="nucleotide sequence ID" value="NZ_RBZV01000014.1"/>
</dbReference>
<dbReference type="InterPro" id="IPR016181">
    <property type="entry name" value="Acyl_CoA_acyltransferase"/>
</dbReference>
<dbReference type="PROSITE" id="PS51186">
    <property type="entry name" value="GNAT"/>
    <property type="match status" value="1"/>
</dbReference>
<evidence type="ECO:0000259" key="1">
    <source>
        <dbReference type="PROSITE" id="PS51186"/>
    </source>
</evidence>
<dbReference type="Proteomes" id="UP000280434">
    <property type="component" value="Unassembled WGS sequence"/>
</dbReference>
<gene>
    <name evidence="2" type="ORF">D7S89_23315</name>
</gene>
<organism evidence="2 3">
    <name type="scientific">Trinickia fusca</name>
    <dbReference type="NCBI Taxonomy" id="2419777"/>
    <lineage>
        <taxon>Bacteria</taxon>
        <taxon>Pseudomonadati</taxon>
        <taxon>Pseudomonadota</taxon>
        <taxon>Betaproteobacteria</taxon>
        <taxon>Burkholderiales</taxon>
        <taxon>Burkholderiaceae</taxon>
        <taxon>Trinickia</taxon>
    </lineage>
</organism>
<dbReference type="EMBL" id="RBZV01000014">
    <property type="protein sequence ID" value="RKP44140.1"/>
    <property type="molecule type" value="Genomic_DNA"/>
</dbReference>
<dbReference type="PANTHER" id="PTHR43792">
    <property type="entry name" value="GNAT FAMILY, PUTATIVE (AFU_ORTHOLOGUE AFUA_3G00765)-RELATED-RELATED"/>
    <property type="match status" value="1"/>
</dbReference>
<dbReference type="GO" id="GO:0016747">
    <property type="term" value="F:acyltransferase activity, transferring groups other than amino-acyl groups"/>
    <property type="evidence" value="ECO:0007669"/>
    <property type="project" value="InterPro"/>
</dbReference>
<dbReference type="InterPro" id="IPR051531">
    <property type="entry name" value="N-acetyltransferase"/>
</dbReference>
<evidence type="ECO:0000313" key="2">
    <source>
        <dbReference type="EMBL" id="RKP44140.1"/>
    </source>
</evidence>
<sequence>MDVLPNRSLPNPTARLRLRPWVSADRLPFGEMNADKRVMEYFPATLSSAESDALVDRICAHHEKHGFGLWAVELRATSTFIGFTGLAIPQWDAPFAPCVEVGWRLAAQYWGQGYATEAARAALAFGFDELALEEIVSFTAAVNDRSQRVMQRLGMGYCKKEDFDHPALAGSHPLARHVLYRLSRETWEKRRR</sequence>
<keyword evidence="3" id="KW-1185">Reference proteome</keyword>
<dbReference type="InterPro" id="IPR000182">
    <property type="entry name" value="GNAT_dom"/>
</dbReference>
<accession>A0A494X1E1</accession>
<proteinExistence type="predicted"/>
<dbReference type="Pfam" id="PF13302">
    <property type="entry name" value="Acetyltransf_3"/>
    <property type="match status" value="1"/>
</dbReference>
<name>A0A494X1E1_9BURK</name>
<dbReference type="PANTHER" id="PTHR43792:SF1">
    <property type="entry name" value="N-ACETYLTRANSFERASE DOMAIN-CONTAINING PROTEIN"/>
    <property type="match status" value="1"/>
</dbReference>